<feature type="compositionally biased region" description="Polar residues" evidence="1">
    <location>
        <begin position="33"/>
        <end position="44"/>
    </location>
</feature>
<keyword evidence="3" id="KW-1185">Reference proteome</keyword>
<feature type="region of interest" description="Disordered" evidence="1">
    <location>
        <begin position="1"/>
        <end position="105"/>
    </location>
</feature>
<dbReference type="Proteomes" id="UP000023152">
    <property type="component" value="Unassembled WGS sequence"/>
</dbReference>
<name>X6P1Z9_RETFI</name>
<dbReference type="EMBL" id="ASPP01004829">
    <property type="protein sequence ID" value="ETO31582.1"/>
    <property type="molecule type" value="Genomic_DNA"/>
</dbReference>
<evidence type="ECO:0000313" key="2">
    <source>
        <dbReference type="EMBL" id="ETO31582.1"/>
    </source>
</evidence>
<gene>
    <name evidence="2" type="ORF">RFI_05533</name>
</gene>
<feature type="compositionally biased region" description="Basic and acidic residues" evidence="1">
    <location>
        <begin position="7"/>
        <end position="19"/>
    </location>
</feature>
<feature type="compositionally biased region" description="Basic residues" evidence="1">
    <location>
        <begin position="20"/>
        <end position="32"/>
    </location>
</feature>
<organism evidence="2 3">
    <name type="scientific">Reticulomyxa filosa</name>
    <dbReference type="NCBI Taxonomy" id="46433"/>
    <lineage>
        <taxon>Eukaryota</taxon>
        <taxon>Sar</taxon>
        <taxon>Rhizaria</taxon>
        <taxon>Retaria</taxon>
        <taxon>Foraminifera</taxon>
        <taxon>Monothalamids</taxon>
        <taxon>Reticulomyxidae</taxon>
        <taxon>Reticulomyxa</taxon>
    </lineage>
</organism>
<comment type="caution">
    <text evidence="2">The sequence shown here is derived from an EMBL/GenBank/DDBJ whole genome shotgun (WGS) entry which is preliminary data.</text>
</comment>
<protein>
    <submittedName>
        <fullName evidence="2">Trichohyalin</fullName>
    </submittedName>
</protein>
<proteinExistence type="predicted"/>
<feature type="non-terminal residue" evidence="2">
    <location>
        <position position="198"/>
    </location>
</feature>
<feature type="compositionally biased region" description="Basic and acidic residues" evidence="1">
    <location>
        <begin position="69"/>
        <end position="79"/>
    </location>
</feature>
<feature type="compositionally biased region" description="Basic residues" evidence="1">
    <location>
        <begin position="80"/>
        <end position="94"/>
    </location>
</feature>
<dbReference type="AlphaFoldDB" id="X6P1Z9"/>
<sequence length="198" mass="23879">MPYIPTRFDRKQDRRSDKQQKRKVLRKMKRSKNWAQQANPSQEAPQPKYQNGKYKQGKFKHLRAEEEDSQKRFENQGDNKRKKKSQAFAKRKKKKEEENDDPFANEISHLEKELGFDKSQKYWKKQEFVNDGLDCFFDLSYLSGESDIDENEAKTFKPYFEMKETVSEETKAYQQEKSTQKKKKELLDSKKTEEQRIQ</sequence>
<feature type="compositionally biased region" description="Basic and acidic residues" evidence="1">
    <location>
        <begin position="185"/>
        <end position="198"/>
    </location>
</feature>
<reference evidence="2 3" key="1">
    <citation type="journal article" date="2013" name="Curr. Biol.">
        <title>The Genome of the Foraminiferan Reticulomyxa filosa.</title>
        <authorList>
            <person name="Glockner G."/>
            <person name="Hulsmann N."/>
            <person name="Schleicher M."/>
            <person name="Noegel A.A."/>
            <person name="Eichinger L."/>
            <person name="Gallinger C."/>
            <person name="Pawlowski J."/>
            <person name="Sierra R."/>
            <person name="Euteneuer U."/>
            <person name="Pillet L."/>
            <person name="Moustafa A."/>
            <person name="Platzer M."/>
            <person name="Groth M."/>
            <person name="Szafranski K."/>
            <person name="Schliwa M."/>
        </authorList>
    </citation>
    <scope>NUCLEOTIDE SEQUENCE [LARGE SCALE GENOMIC DNA]</scope>
</reference>
<accession>X6P1Z9</accession>
<feature type="region of interest" description="Disordered" evidence="1">
    <location>
        <begin position="167"/>
        <end position="198"/>
    </location>
</feature>
<evidence type="ECO:0000313" key="3">
    <source>
        <dbReference type="Proteomes" id="UP000023152"/>
    </source>
</evidence>
<evidence type="ECO:0000256" key="1">
    <source>
        <dbReference type="SAM" id="MobiDB-lite"/>
    </source>
</evidence>